<protein>
    <recommendedName>
        <fullName evidence="4">Coiled-coil domain-containing protein 152</fullName>
    </recommendedName>
</protein>
<dbReference type="OrthoDB" id="10053382at2759"/>
<dbReference type="InterPro" id="IPR038827">
    <property type="entry name" value="CCDC152"/>
</dbReference>
<keyword evidence="3" id="KW-1185">Reference proteome</keyword>
<dbReference type="PANTHER" id="PTHR35253">
    <property type="entry name" value="COILED-COIL DOMAIN-CONTAINING PROTEIN 152"/>
    <property type="match status" value="1"/>
</dbReference>
<evidence type="ECO:0000313" key="3">
    <source>
        <dbReference type="Proteomes" id="UP001148018"/>
    </source>
</evidence>
<dbReference type="EMBL" id="JANIIK010000043">
    <property type="protein sequence ID" value="KAJ3605408.1"/>
    <property type="molecule type" value="Genomic_DNA"/>
</dbReference>
<evidence type="ECO:0008006" key="4">
    <source>
        <dbReference type="Google" id="ProtNLM"/>
    </source>
</evidence>
<proteinExistence type="predicted"/>
<reference evidence="2" key="1">
    <citation type="submission" date="2022-07" db="EMBL/GenBank/DDBJ databases">
        <title>Chromosome-level genome of Muraenolepis orangiensis.</title>
        <authorList>
            <person name="Kim J."/>
        </authorList>
    </citation>
    <scope>NUCLEOTIDE SEQUENCE</scope>
    <source>
        <strain evidence="2">KU_S4_2022</strain>
        <tissue evidence="2">Muscle</tissue>
    </source>
</reference>
<dbReference type="PANTHER" id="PTHR35253:SF1">
    <property type="entry name" value="COILED-COIL DOMAIN-CONTAINING PROTEIN 152"/>
    <property type="match status" value="1"/>
</dbReference>
<evidence type="ECO:0000256" key="1">
    <source>
        <dbReference type="SAM" id="Coils"/>
    </source>
</evidence>
<gene>
    <name evidence="2" type="ORF">NHX12_027455</name>
</gene>
<evidence type="ECO:0000313" key="2">
    <source>
        <dbReference type="EMBL" id="KAJ3605408.1"/>
    </source>
</evidence>
<organism evidence="2 3">
    <name type="scientific">Muraenolepis orangiensis</name>
    <name type="common">Patagonian moray cod</name>
    <dbReference type="NCBI Taxonomy" id="630683"/>
    <lineage>
        <taxon>Eukaryota</taxon>
        <taxon>Metazoa</taxon>
        <taxon>Chordata</taxon>
        <taxon>Craniata</taxon>
        <taxon>Vertebrata</taxon>
        <taxon>Euteleostomi</taxon>
        <taxon>Actinopterygii</taxon>
        <taxon>Neopterygii</taxon>
        <taxon>Teleostei</taxon>
        <taxon>Neoteleostei</taxon>
        <taxon>Acanthomorphata</taxon>
        <taxon>Zeiogadaria</taxon>
        <taxon>Gadariae</taxon>
        <taxon>Gadiformes</taxon>
        <taxon>Muraenolepidoidei</taxon>
        <taxon>Muraenolepididae</taxon>
        <taxon>Muraenolepis</taxon>
    </lineage>
</organism>
<comment type="caution">
    <text evidence="2">The sequence shown here is derived from an EMBL/GenBank/DDBJ whole genome shotgun (WGS) entry which is preliminary data.</text>
</comment>
<name>A0A9Q0EFJ3_9TELE</name>
<feature type="coiled-coil region" evidence="1">
    <location>
        <begin position="111"/>
        <end position="181"/>
    </location>
</feature>
<keyword evidence="1" id="KW-0175">Coiled coil</keyword>
<dbReference type="Proteomes" id="UP001148018">
    <property type="component" value="Unassembled WGS sequence"/>
</dbReference>
<accession>A0A9Q0EFJ3</accession>
<dbReference type="AlphaFoldDB" id="A0A9Q0EFJ3"/>
<sequence>MSKLTCVDIDNMMSSFTLLEQKICGKIGENNMLEVKLDDVQRVLKFSLIKERSLIEERDGILATVDALQESLQQQFNLRDVNDGLKDKMTEMRKQNDRRIVEKDGEIQKLLEVTKAEEERHQRALEAAQQREQRETEAVLKQLEAKDAAVEKVLESKGAELQALRDTLRTQEKERQNELLKLRMEFGATLAKVQNSVKLSHQQNQQNPNSVNHNIFKRKLHFVQEEKNREISALRQRVQELEEEQQPHYNKRRKM</sequence>